<evidence type="ECO:0000313" key="1">
    <source>
        <dbReference type="EMBL" id="KAH9420241.1"/>
    </source>
</evidence>
<evidence type="ECO:0000313" key="2">
    <source>
        <dbReference type="Proteomes" id="UP000887458"/>
    </source>
</evidence>
<protein>
    <submittedName>
        <fullName evidence="1">Uncharacterized protein</fullName>
    </submittedName>
</protein>
<keyword evidence="2" id="KW-1185">Reference proteome</keyword>
<reference evidence="1 2" key="2">
    <citation type="journal article" date="2022" name="Mol. Biol. Evol.">
        <title>Comparative Genomics Reveals Insights into the Divergent Evolution of Astigmatic Mites and Household Pest Adaptations.</title>
        <authorList>
            <person name="Xiong Q."/>
            <person name="Wan A.T."/>
            <person name="Liu X."/>
            <person name="Fung C.S."/>
            <person name="Xiao X."/>
            <person name="Malainual N."/>
            <person name="Hou J."/>
            <person name="Wang L."/>
            <person name="Wang M."/>
            <person name="Yang K.Y."/>
            <person name="Cui Y."/>
            <person name="Leung E.L."/>
            <person name="Nong W."/>
            <person name="Shin S.K."/>
            <person name="Au S.W."/>
            <person name="Jeong K.Y."/>
            <person name="Chew F.T."/>
            <person name="Hui J.H."/>
            <person name="Leung T.F."/>
            <person name="Tungtrongchitr A."/>
            <person name="Zhong N."/>
            <person name="Liu Z."/>
            <person name="Tsui S.K."/>
        </authorList>
    </citation>
    <scope>NUCLEOTIDE SEQUENCE [LARGE SCALE GENOMIC DNA]</scope>
    <source>
        <strain evidence="1">Derp</strain>
    </source>
</reference>
<dbReference type="Proteomes" id="UP000887458">
    <property type="component" value="Unassembled WGS sequence"/>
</dbReference>
<organism evidence="1 2">
    <name type="scientific">Dermatophagoides pteronyssinus</name>
    <name type="common">European house dust mite</name>
    <dbReference type="NCBI Taxonomy" id="6956"/>
    <lineage>
        <taxon>Eukaryota</taxon>
        <taxon>Metazoa</taxon>
        <taxon>Ecdysozoa</taxon>
        <taxon>Arthropoda</taxon>
        <taxon>Chelicerata</taxon>
        <taxon>Arachnida</taxon>
        <taxon>Acari</taxon>
        <taxon>Acariformes</taxon>
        <taxon>Sarcoptiformes</taxon>
        <taxon>Astigmata</taxon>
        <taxon>Psoroptidia</taxon>
        <taxon>Analgoidea</taxon>
        <taxon>Pyroglyphidae</taxon>
        <taxon>Dermatophagoidinae</taxon>
        <taxon>Dermatophagoides</taxon>
    </lineage>
</organism>
<sequence>MIVEFDAERLSSMDIVNGRLMRTSSRPLISVSIFLILNNLMLDQRVWLNYKDTNVHAGLYPKADMQILKPEFDLVVIHNPKIFAIDQYLNRKSDNYMIVDDDYNSTRPLSLTSNNSIYEENQKLLQLDGIMIAFHDPIIEQILHKFPMLQLNIVTNQYKVKDYIHFVRFDLVDQMSLNNQLYDQ</sequence>
<gene>
    <name evidence="1" type="ORF">DERP_014756</name>
</gene>
<proteinExistence type="predicted"/>
<name>A0ABQ8JCB1_DERPT</name>
<comment type="caution">
    <text evidence="1">The sequence shown here is derived from an EMBL/GenBank/DDBJ whole genome shotgun (WGS) entry which is preliminary data.</text>
</comment>
<dbReference type="EMBL" id="NJHN03000052">
    <property type="protein sequence ID" value="KAH9420241.1"/>
    <property type="molecule type" value="Genomic_DNA"/>
</dbReference>
<accession>A0ABQ8JCB1</accession>
<reference evidence="1 2" key="1">
    <citation type="journal article" date="2018" name="J. Allergy Clin. Immunol.">
        <title>High-quality assembly of Dermatophagoides pteronyssinus genome and transcriptome reveals a wide range of novel allergens.</title>
        <authorList>
            <person name="Liu X.Y."/>
            <person name="Yang K.Y."/>
            <person name="Wang M.Q."/>
            <person name="Kwok J.S."/>
            <person name="Zeng X."/>
            <person name="Yang Z."/>
            <person name="Xiao X.J."/>
            <person name="Lau C.P."/>
            <person name="Li Y."/>
            <person name="Huang Z.M."/>
            <person name="Ba J.G."/>
            <person name="Yim A.K."/>
            <person name="Ouyang C.Y."/>
            <person name="Ngai S.M."/>
            <person name="Chan T.F."/>
            <person name="Leung E.L."/>
            <person name="Liu L."/>
            <person name="Liu Z.G."/>
            <person name="Tsui S.K."/>
        </authorList>
    </citation>
    <scope>NUCLEOTIDE SEQUENCE [LARGE SCALE GENOMIC DNA]</scope>
    <source>
        <strain evidence="1">Derp</strain>
    </source>
</reference>